<dbReference type="KEGG" id="vg:8746693"/>
<organismHost>
    <name type="scientific">Acanthamoeba</name>
    <dbReference type="NCBI Taxonomy" id="5754"/>
</organismHost>
<reference evidence="2 3" key="1">
    <citation type="journal article" date="2009" name="Proc. Natl. Acad. Sci. U.S.A.">
        <title>Giant Marseillevirus highlights the role of amoebae as a melting pot in emergence of chimeric microorganisms.</title>
        <authorList>
            <person name="Boyer M."/>
            <person name="Yutin N."/>
            <person name="Pagnier I."/>
            <person name="Barrassi L."/>
            <person name="Fournous G."/>
            <person name="Espinosa L."/>
            <person name="Robert C."/>
            <person name="Azza S."/>
            <person name="Sun S."/>
            <person name="Rossmann M.G."/>
            <person name="Suzan-Monti M."/>
            <person name="La Scola B."/>
            <person name="Koonin E.V."/>
            <person name="Raoult D."/>
        </authorList>
    </citation>
    <scope>NUCLEOTIDE SEQUENCE [LARGE SCALE GENOMIC DNA]</scope>
    <source>
        <strain evidence="2 3">T19</strain>
    </source>
</reference>
<feature type="coiled-coil region" evidence="1">
    <location>
        <begin position="115"/>
        <end position="142"/>
    </location>
</feature>
<evidence type="ECO:0000256" key="1">
    <source>
        <dbReference type="SAM" id="Coils"/>
    </source>
</evidence>
<keyword evidence="3" id="KW-1185">Reference proteome</keyword>
<keyword evidence="1" id="KW-0175">Coiled coil</keyword>
<dbReference type="RefSeq" id="YP_003407181.1">
    <property type="nucleotide sequence ID" value="NC_013756.1"/>
</dbReference>
<protein>
    <submittedName>
        <fullName evidence="2">Uncharacterized protein</fullName>
    </submittedName>
</protein>
<dbReference type="OrthoDB" id="37557at10239"/>
<proteinExistence type="predicted"/>
<name>D2XB92_GBMV</name>
<dbReference type="GeneID" id="8746693"/>
<dbReference type="EMBL" id="GU071086">
    <property type="protein sequence ID" value="ADB04219.1"/>
    <property type="molecule type" value="Genomic_DNA"/>
</dbReference>
<evidence type="ECO:0000313" key="2">
    <source>
        <dbReference type="EMBL" id="ADB04219.1"/>
    </source>
</evidence>
<accession>D2XB92</accession>
<evidence type="ECO:0000313" key="3">
    <source>
        <dbReference type="Proteomes" id="UP000029780"/>
    </source>
</evidence>
<dbReference type="Proteomes" id="UP000029780">
    <property type="component" value="Segment"/>
</dbReference>
<sequence>MDQSLSNIIPKVKDLLENFYLLTPQEYEIRASAKLFHIWGGTSLGLEVVVYIVRKNNFYLLCGWGEQMEGRHSYYPRCGIVTEERVLEKAKEEISSNERIKKHGNGPLYAERKKTLLLKEENKRLQEKIASLRQKNRELKYRPGNKGALKAEQHFSKYFA</sequence>
<organism evidence="2 3">
    <name type="scientific">Marseillevirus marseillevirus</name>
    <name type="common">GBM</name>
    <dbReference type="NCBI Taxonomy" id="694581"/>
    <lineage>
        <taxon>Viruses</taxon>
        <taxon>Varidnaviria</taxon>
        <taxon>Bamfordvirae</taxon>
        <taxon>Nucleocytoviricota</taxon>
        <taxon>Megaviricetes</taxon>
        <taxon>Pimascovirales</taxon>
        <taxon>Pimascovirales incertae sedis</taxon>
        <taxon>Marseilleviridae</taxon>
        <taxon>Marseillevirus</taxon>
        <taxon>Marseillevirus massiliense</taxon>
    </lineage>
</organism>
<gene>
    <name evidence="2" type="ORF">MAR_ORF457</name>
</gene>